<dbReference type="Proteomes" id="UP000236370">
    <property type="component" value="Unassembled WGS sequence"/>
</dbReference>
<proteinExistence type="predicted"/>
<gene>
    <name evidence="1" type="ORF">CK820_G0045089</name>
</gene>
<evidence type="ECO:0000313" key="2">
    <source>
        <dbReference type="Proteomes" id="UP000236370"/>
    </source>
</evidence>
<comment type="caution">
    <text evidence="1">The sequence shown here is derived from an EMBL/GenBank/DDBJ whole genome shotgun (WGS) entry which is preliminary data.</text>
</comment>
<reference evidence="1 2" key="1">
    <citation type="submission" date="2017-12" db="EMBL/GenBank/DDBJ databases">
        <title>High-resolution comparative analysis of great ape genomes.</title>
        <authorList>
            <person name="Pollen A."/>
            <person name="Hastie A."/>
            <person name="Hormozdiari F."/>
            <person name="Dougherty M."/>
            <person name="Liu R."/>
            <person name="Chaisson M."/>
            <person name="Hoppe E."/>
            <person name="Hill C."/>
            <person name="Pang A."/>
            <person name="Hillier L."/>
            <person name="Baker C."/>
            <person name="Armstrong J."/>
            <person name="Shendure J."/>
            <person name="Paten B."/>
            <person name="Wilson R."/>
            <person name="Chao H."/>
            <person name="Schneider V."/>
            <person name="Ventura M."/>
            <person name="Kronenberg Z."/>
            <person name="Murali S."/>
            <person name="Gordon D."/>
            <person name="Cantsilieris S."/>
            <person name="Munson K."/>
            <person name="Nelson B."/>
            <person name="Raja A."/>
            <person name="Underwood J."/>
            <person name="Diekhans M."/>
            <person name="Fiddes I."/>
            <person name="Haussler D."/>
            <person name="Eichler E."/>
        </authorList>
    </citation>
    <scope>NUCLEOTIDE SEQUENCE [LARGE SCALE GENOMIC DNA]</scope>
    <source>
        <strain evidence="1">Yerkes chimp pedigree #C0471</strain>
    </source>
</reference>
<sequence length="62" mass="6831">MADLANEEKPAIAPPVFVFQKDKGQKVRGRGQLAAPVLKAEKILTEKMEITALLSSEKERPL</sequence>
<protein>
    <submittedName>
        <fullName evidence="1">RANBP3 isoform 21</fullName>
    </submittedName>
</protein>
<accession>A0A2J8JRK2</accession>
<evidence type="ECO:0000313" key="1">
    <source>
        <dbReference type="EMBL" id="PNI25391.1"/>
    </source>
</evidence>
<organism evidence="1 2">
    <name type="scientific">Pan troglodytes</name>
    <name type="common">Chimpanzee</name>
    <dbReference type="NCBI Taxonomy" id="9598"/>
    <lineage>
        <taxon>Eukaryota</taxon>
        <taxon>Metazoa</taxon>
        <taxon>Chordata</taxon>
        <taxon>Craniata</taxon>
        <taxon>Vertebrata</taxon>
        <taxon>Euteleostomi</taxon>
        <taxon>Mammalia</taxon>
        <taxon>Eutheria</taxon>
        <taxon>Euarchontoglires</taxon>
        <taxon>Primates</taxon>
        <taxon>Haplorrhini</taxon>
        <taxon>Catarrhini</taxon>
        <taxon>Hominidae</taxon>
        <taxon>Pan</taxon>
    </lineage>
</organism>
<dbReference type="AlphaFoldDB" id="A0A2J8JRK2"/>
<name>A0A2J8JRK2_PANTR</name>
<dbReference type="EMBL" id="NBAG03000432">
    <property type="protein sequence ID" value="PNI25391.1"/>
    <property type="molecule type" value="Genomic_DNA"/>
</dbReference>